<feature type="domain" description="Peptidase C39-like" evidence="3">
    <location>
        <begin position="97"/>
        <end position="222"/>
    </location>
</feature>
<name>A0AAW2YYS0_9EUKA</name>
<feature type="chain" id="PRO_5043722037" evidence="1">
    <location>
        <begin position="23"/>
        <end position="242"/>
    </location>
</feature>
<dbReference type="InterPro" id="IPR003646">
    <property type="entry name" value="SH3-like_bac-type"/>
</dbReference>
<organism evidence="4 5">
    <name type="scientific">Acrasis kona</name>
    <dbReference type="NCBI Taxonomy" id="1008807"/>
    <lineage>
        <taxon>Eukaryota</taxon>
        <taxon>Discoba</taxon>
        <taxon>Heterolobosea</taxon>
        <taxon>Tetramitia</taxon>
        <taxon>Eutetramitia</taxon>
        <taxon>Acrasidae</taxon>
        <taxon>Acrasis</taxon>
    </lineage>
</organism>
<keyword evidence="1" id="KW-0732">Signal</keyword>
<dbReference type="AlphaFoldDB" id="A0AAW2YYS0"/>
<feature type="domain" description="SH3b" evidence="2">
    <location>
        <begin position="35"/>
        <end position="90"/>
    </location>
</feature>
<keyword evidence="5" id="KW-1185">Reference proteome</keyword>
<feature type="signal peptide" evidence="1">
    <location>
        <begin position="1"/>
        <end position="22"/>
    </location>
</feature>
<dbReference type="PANTHER" id="PTHR40524">
    <property type="entry name" value="PEPTIDASE_C39_2 DOMAIN-CONTAINING PROTEIN"/>
    <property type="match status" value="1"/>
</dbReference>
<dbReference type="Proteomes" id="UP001431209">
    <property type="component" value="Unassembled WGS sequence"/>
</dbReference>
<dbReference type="PANTHER" id="PTHR40524:SF1">
    <property type="entry name" value="PEPTIDASE C39-LIKE DOMAIN-CONTAINING PROTEIN"/>
    <property type="match status" value="1"/>
</dbReference>
<evidence type="ECO:0000313" key="5">
    <source>
        <dbReference type="Proteomes" id="UP001431209"/>
    </source>
</evidence>
<evidence type="ECO:0000259" key="3">
    <source>
        <dbReference type="Pfam" id="PF13529"/>
    </source>
</evidence>
<evidence type="ECO:0000256" key="1">
    <source>
        <dbReference type="SAM" id="SignalP"/>
    </source>
</evidence>
<protein>
    <submittedName>
        <fullName evidence="4">N-acetylmuramoyl-L-alanine amidase</fullName>
    </submittedName>
</protein>
<evidence type="ECO:0000313" key="4">
    <source>
        <dbReference type="EMBL" id="KAL0482071.1"/>
    </source>
</evidence>
<evidence type="ECO:0000259" key="2">
    <source>
        <dbReference type="Pfam" id="PF08239"/>
    </source>
</evidence>
<gene>
    <name evidence="4" type="ORF">AKO1_013249</name>
</gene>
<dbReference type="EMBL" id="JAOPGA020000814">
    <property type="protein sequence ID" value="KAL0482071.1"/>
    <property type="molecule type" value="Genomic_DNA"/>
</dbReference>
<dbReference type="Gene3D" id="3.90.70.10">
    <property type="entry name" value="Cysteine proteinases"/>
    <property type="match status" value="1"/>
</dbReference>
<dbReference type="InterPro" id="IPR039564">
    <property type="entry name" value="Peptidase_C39-like"/>
</dbReference>
<comment type="caution">
    <text evidence="4">The sequence shown here is derived from an EMBL/GenBank/DDBJ whole genome shotgun (WGS) entry which is preliminary data.</text>
</comment>
<dbReference type="Pfam" id="PF08239">
    <property type="entry name" value="SH3_3"/>
    <property type="match status" value="1"/>
</dbReference>
<dbReference type="Gene3D" id="2.30.30.40">
    <property type="entry name" value="SH3 Domains"/>
    <property type="match status" value="1"/>
</dbReference>
<accession>A0AAW2YYS0</accession>
<sequence length="242" mass="26286">MLVVFSLGNIFTFLLLALVVLGDPSPNAELEATARLNVRTQPCTSAKIITTASVGARMTFMNNVTAGCGYTWYSIKAEDFGRGWVASSYVRTASHKSYPLFKQCDTKWGGNKLGTSTVCKIGCLMSSVSMALNGFGRKIDGKESNPGILNAYLSKHGGYQGNLFIWDSISKFGFHYVGKISDKKQMKNYVKQGKVVVLNVRNGGHWVLATGVNGNSFMVNDPGFRVESYTDSQVVVAGVYSV</sequence>
<dbReference type="Pfam" id="PF13529">
    <property type="entry name" value="Peptidase_C39_2"/>
    <property type="match status" value="1"/>
</dbReference>
<proteinExistence type="predicted"/>
<reference evidence="4 5" key="1">
    <citation type="submission" date="2024-03" db="EMBL/GenBank/DDBJ databases">
        <title>The Acrasis kona genome and developmental transcriptomes reveal deep origins of eukaryotic multicellular pathways.</title>
        <authorList>
            <person name="Sheikh S."/>
            <person name="Fu C.-J."/>
            <person name="Brown M.W."/>
            <person name="Baldauf S.L."/>
        </authorList>
    </citation>
    <scope>NUCLEOTIDE SEQUENCE [LARGE SCALE GENOMIC DNA]</scope>
    <source>
        <strain evidence="4 5">ATCC MYA-3509</strain>
    </source>
</reference>